<dbReference type="SMART" id="SM00822">
    <property type="entry name" value="PKS_KR"/>
    <property type="match status" value="1"/>
</dbReference>
<dbReference type="EMBL" id="PVBU01000017">
    <property type="protein sequence ID" value="PQV41838.1"/>
    <property type="molecule type" value="Genomic_DNA"/>
</dbReference>
<reference evidence="4 6" key="1">
    <citation type="submission" date="2018-02" db="EMBL/GenBank/DDBJ databases">
        <title>Subsurface microbial communities from deep shales in Ohio and West Virginia, USA.</title>
        <authorList>
            <person name="Wrighton K."/>
        </authorList>
    </citation>
    <scope>NUCLEOTIDE SEQUENCE [LARGE SCALE GENOMIC DNA]</scope>
    <source>
        <strain evidence="4 6">DSM 10369</strain>
    </source>
</reference>
<feature type="domain" description="Ketoreductase" evidence="3">
    <location>
        <begin position="5"/>
        <end position="180"/>
    </location>
</feature>
<evidence type="ECO:0000256" key="1">
    <source>
        <dbReference type="ARBA" id="ARBA00006484"/>
    </source>
</evidence>
<gene>
    <name evidence="4" type="ORF">B0H22_11716</name>
    <name evidence="5" type="ORF">EDD83_09985</name>
</gene>
<dbReference type="NCBIfam" id="NF009466">
    <property type="entry name" value="PRK12826.1-2"/>
    <property type="match status" value="1"/>
</dbReference>
<dbReference type="InterPro" id="IPR057326">
    <property type="entry name" value="KR_dom"/>
</dbReference>
<organism evidence="4 6">
    <name type="scientific">Methanohalophilus euhalobius</name>
    <dbReference type="NCBI Taxonomy" id="51203"/>
    <lineage>
        <taxon>Archaea</taxon>
        <taxon>Methanobacteriati</taxon>
        <taxon>Methanobacteriota</taxon>
        <taxon>Stenosarchaea group</taxon>
        <taxon>Methanomicrobia</taxon>
        <taxon>Methanosarcinales</taxon>
        <taxon>Methanosarcinaceae</taxon>
        <taxon>Methanohalophilus</taxon>
    </lineage>
</organism>
<evidence type="ECO:0000313" key="6">
    <source>
        <dbReference type="Proteomes" id="UP000251060"/>
    </source>
</evidence>
<reference evidence="5 7" key="2">
    <citation type="submission" date="2018-10" db="EMBL/GenBank/DDBJ databases">
        <title>Cultivation of a novel Methanohalophilus strain from Kebrit Deep of the Red Sea and a genomic comparison of members of the genus Methanohalophilus.</title>
        <authorList>
            <person name="Guan Y."/>
            <person name="Ngugi D.K."/>
            <person name="Stingl U."/>
        </authorList>
    </citation>
    <scope>NUCLEOTIDE SEQUENCE [LARGE SCALE GENOMIC DNA]</scope>
    <source>
        <strain evidence="5 7">DSM 10369</strain>
    </source>
</reference>
<dbReference type="EMBL" id="RJJF01000021">
    <property type="protein sequence ID" value="RNI07235.1"/>
    <property type="molecule type" value="Genomic_DNA"/>
</dbReference>
<evidence type="ECO:0000256" key="2">
    <source>
        <dbReference type="ARBA" id="ARBA00023002"/>
    </source>
</evidence>
<evidence type="ECO:0000313" key="4">
    <source>
        <dbReference type="EMBL" id="PQV41838.1"/>
    </source>
</evidence>
<proteinExistence type="inferred from homology"/>
<protein>
    <submittedName>
        <fullName evidence="5">3-oxoacyl-ACP reductase FabG</fullName>
    </submittedName>
    <submittedName>
        <fullName evidence="4">3-oxoacyl-[acyl-carrier-protein] reductase</fullName>
    </submittedName>
</protein>
<dbReference type="PANTHER" id="PTHR42760">
    <property type="entry name" value="SHORT-CHAIN DEHYDROGENASES/REDUCTASES FAMILY MEMBER"/>
    <property type="match status" value="1"/>
</dbReference>
<dbReference type="Gene3D" id="3.40.50.720">
    <property type="entry name" value="NAD(P)-binding Rossmann-like Domain"/>
    <property type="match status" value="1"/>
</dbReference>
<comment type="caution">
    <text evidence="4">The sequence shown here is derived from an EMBL/GenBank/DDBJ whole genome shotgun (WGS) entry which is preliminary data.</text>
</comment>
<accession>A0A314ZXC3</accession>
<dbReference type="PROSITE" id="PS00061">
    <property type="entry name" value="ADH_SHORT"/>
    <property type="match status" value="1"/>
</dbReference>
<dbReference type="Proteomes" id="UP000273978">
    <property type="component" value="Unassembled WGS sequence"/>
</dbReference>
<dbReference type="Pfam" id="PF13561">
    <property type="entry name" value="adh_short_C2"/>
    <property type="match status" value="1"/>
</dbReference>
<dbReference type="PANTHER" id="PTHR42760:SF133">
    <property type="entry name" value="3-OXOACYL-[ACYL-CARRIER-PROTEIN] REDUCTASE"/>
    <property type="match status" value="1"/>
</dbReference>
<dbReference type="RefSeq" id="WP_105461028.1">
    <property type="nucleotide sequence ID" value="NZ_PVBU01000017.1"/>
</dbReference>
<dbReference type="InterPro" id="IPR036291">
    <property type="entry name" value="NAD(P)-bd_dom_sf"/>
</dbReference>
<dbReference type="GO" id="GO:0016616">
    <property type="term" value="F:oxidoreductase activity, acting on the CH-OH group of donors, NAD or NADP as acceptor"/>
    <property type="evidence" value="ECO:0007669"/>
    <property type="project" value="TreeGrafter"/>
</dbReference>
<dbReference type="PRINTS" id="PR00080">
    <property type="entry name" value="SDRFAMILY"/>
</dbReference>
<evidence type="ECO:0000259" key="3">
    <source>
        <dbReference type="SMART" id="SM00822"/>
    </source>
</evidence>
<evidence type="ECO:0000313" key="7">
    <source>
        <dbReference type="Proteomes" id="UP000273978"/>
    </source>
</evidence>
<dbReference type="NCBIfam" id="NF005559">
    <property type="entry name" value="PRK07231.1"/>
    <property type="match status" value="1"/>
</dbReference>
<dbReference type="AlphaFoldDB" id="A0A314ZXC3"/>
<name>A0A314ZXC3_9EURY</name>
<evidence type="ECO:0000313" key="5">
    <source>
        <dbReference type="EMBL" id="RNI07235.1"/>
    </source>
</evidence>
<dbReference type="FunFam" id="3.40.50.720:FF:000173">
    <property type="entry name" value="3-oxoacyl-[acyl-carrier protein] reductase"/>
    <property type="match status" value="1"/>
</dbReference>
<dbReference type="SUPFAM" id="SSF51735">
    <property type="entry name" value="NAD(P)-binding Rossmann-fold domains"/>
    <property type="match status" value="1"/>
</dbReference>
<sequence>MLEGKVVLVTGASRGIGRATALMAAQNHAKVIVNYNNSEDKAAELVDMIREQGYEATMIKADVSNEDEVKQMFKQIKKDYSRIDVLVNNAGIMKDSLLMFTKAELFDEIINTNCKGTFLCSRYASKMMIKQKSGKIINLSSIIGTQGSKGQSIYSGSKAFIVGFTKSLAKELGSYNIKVNAVAPGSIETDMLKIYDDEILENLKSNISLERLGKPEDVANVIIFLSSDMGNYVSGQVIGVDGCQTL</sequence>
<comment type="similarity">
    <text evidence="1">Belongs to the short-chain dehydrogenases/reductases (SDR) family.</text>
</comment>
<dbReference type="Proteomes" id="UP000251060">
    <property type="component" value="Unassembled WGS sequence"/>
</dbReference>
<dbReference type="InterPro" id="IPR020904">
    <property type="entry name" value="Sc_DH/Rdtase_CS"/>
</dbReference>
<dbReference type="PRINTS" id="PR00081">
    <property type="entry name" value="GDHRDH"/>
</dbReference>
<keyword evidence="2" id="KW-0560">Oxidoreductase</keyword>
<dbReference type="InterPro" id="IPR002347">
    <property type="entry name" value="SDR_fam"/>
</dbReference>